<dbReference type="EMBL" id="BMXB01000002">
    <property type="protein sequence ID" value="GHA30179.1"/>
    <property type="molecule type" value="Genomic_DNA"/>
</dbReference>
<reference evidence="1" key="2">
    <citation type="submission" date="2020-09" db="EMBL/GenBank/DDBJ databases">
        <authorList>
            <person name="Sun Q."/>
            <person name="Kim S."/>
        </authorList>
    </citation>
    <scope>NUCLEOTIDE SEQUENCE</scope>
    <source>
        <strain evidence="1">KCTC 12719</strain>
    </source>
</reference>
<accession>A0A918S9B6</accession>
<comment type="caution">
    <text evidence="1">The sequence shown here is derived from an EMBL/GenBank/DDBJ whole genome shotgun (WGS) entry which is preliminary data.</text>
</comment>
<keyword evidence="2" id="KW-1185">Reference proteome</keyword>
<dbReference type="RefSeq" id="WP_189603542.1">
    <property type="nucleotide sequence ID" value="NZ_BMXB01000002.1"/>
</dbReference>
<evidence type="ECO:0000313" key="1">
    <source>
        <dbReference type="EMBL" id="GHA30179.1"/>
    </source>
</evidence>
<organism evidence="1 2">
    <name type="scientific">Salinimicrobium marinum</name>
    <dbReference type="NCBI Taxonomy" id="680283"/>
    <lineage>
        <taxon>Bacteria</taxon>
        <taxon>Pseudomonadati</taxon>
        <taxon>Bacteroidota</taxon>
        <taxon>Flavobacteriia</taxon>
        <taxon>Flavobacteriales</taxon>
        <taxon>Flavobacteriaceae</taxon>
        <taxon>Salinimicrobium</taxon>
    </lineage>
</organism>
<gene>
    <name evidence="1" type="ORF">GCM10007103_09360</name>
</gene>
<name>A0A918S9B6_9FLAO</name>
<evidence type="ECO:0000313" key="2">
    <source>
        <dbReference type="Proteomes" id="UP000610456"/>
    </source>
</evidence>
<dbReference type="Proteomes" id="UP000610456">
    <property type="component" value="Unassembled WGS sequence"/>
</dbReference>
<reference evidence="1" key="1">
    <citation type="journal article" date="2014" name="Int. J. Syst. Evol. Microbiol.">
        <title>Complete genome sequence of Corynebacterium casei LMG S-19264T (=DSM 44701T), isolated from a smear-ripened cheese.</title>
        <authorList>
            <consortium name="US DOE Joint Genome Institute (JGI-PGF)"/>
            <person name="Walter F."/>
            <person name="Albersmeier A."/>
            <person name="Kalinowski J."/>
            <person name="Ruckert C."/>
        </authorList>
    </citation>
    <scope>NUCLEOTIDE SEQUENCE</scope>
    <source>
        <strain evidence="1">KCTC 12719</strain>
    </source>
</reference>
<proteinExistence type="predicted"/>
<sequence length="59" mass="6642">MIEEGKPLVIFGLIHMLKVAGQLVKTLIINSGVRSGELNVRIKRGHKFFILTIIRISKD</sequence>
<protein>
    <submittedName>
        <fullName evidence="1">Uncharacterized protein</fullName>
    </submittedName>
</protein>
<dbReference type="AlphaFoldDB" id="A0A918S9B6"/>